<feature type="region of interest" description="Disordered" evidence="8">
    <location>
        <begin position="660"/>
        <end position="680"/>
    </location>
</feature>
<organism evidence="10 11">
    <name type="scientific">Blepharisma stoltei</name>
    <dbReference type="NCBI Taxonomy" id="1481888"/>
    <lineage>
        <taxon>Eukaryota</taxon>
        <taxon>Sar</taxon>
        <taxon>Alveolata</taxon>
        <taxon>Ciliophora</taxon>
        <taxon>Postciliodesmatophora</taxon>
        <taxon>Heterotrichea</taxon>
        <taxon>Heterotrichida</taxon>
        <taxon>Blepharismidae</taxon>
        <taxon>Blepharisma</taxon>
    </lineage>
</organism>
<evidence type="ECO:0000256" key="1">
    <source>
        <dbReference type="ARBA" id="ARBA00022701"/>
    </source>
</evidence>
<dbReference type="GO" id="GO:0003777">
    <property type="term" value="F:microtubule motor activity"/>
    <property type="evidence" value="ECO:0007669"/>
    <property type="project" value="InterPro"/>
</dbReference>
<name>A0AAU9I9Z6_9CILI</name>
<comment type="caution">
    <text evidence="10">The sequence shown here is derived from an EMBL/GenBank/DDBJ whole genome shotgun (WGS) entry which is preliminary data.</text>
</comment>
<evidence type="ECO:0000256" key="2">
    <source>
        <dbReference type="ARBA" id="ARBA00022741"/>
    </source>
</evidence>
<sequence>MFLHIPDISFVAVGNTSLETEDQGFETEELSPQSNYGSSNILVAVRCRPFSTKELQTNNQSIIRVLDANSLIVLTGGSKIRRNKPETFIFDYVFNETASQKEIFEKSTLTLIDGVLNGFNSTIFAYGATGTGKTYTMIGDGNSAGIIPAAFTDLFTKIEANQRERTYSVRMSYLEIYNESLKDLIYPSNIVLDIREDPIKGIIVSNLTEYMATNIQEVMECLNLGNQRRTVESNEVNVVSSRSHAILQIIIESRDKASGIESELTIGKLSMVDLAGSERNIMTNNKGIRLIEGSNINKSLLALGNCINALSERNERGGRIFIPYRDSKLTRLLKDSLGGNCKTVMIACISPYFECCLDTLNTLKYARRAKTIKTCIKRNIVNTSHHIANYTTIIAQLRQEVSSLKSLLIQNKSGNFSPVGVEGHQIEINKHFQAEAKIRKKLFKIQQWKDDIGFILFSKQTELNHLKSQKERDENLLNSLGAEIETLTASLNNQWIEEEKMNIKLKELESKRNEFYRTWMSSGLSESQLSSLKIYLKENIFSMNMISLNKGKKSESSFIKQKDAYIKQLEEQLKLRDNIIKKNQKILKDSNLRASPELKEAYEQIQTLKEVNSSSILTPDFSSKPYTSLTPGPSDKSLIFPPVLNSQRSRLKRKSEIIPPNFSLNRPKRKTSFESPKRTGINFLHPEASKMSLHNRSLSGIKAKAENSYSQISIEKNKPKSKAPANSIADKYKQSLYIQRPSKYPIQRKSRIFQVRNYFSQIRKVSSTYVM</sequence>
<dbReference type="SMART" id="SM00129">
    <property type="entry name" value="KISc"/>
    <property type="match status" value="1"/>
</dbReference>
<evidence type="ECO:0000313" key="10">
    <source>
        <dbReference type="EMBL" id="CAG9312138.1"/>
    </source>
</evidence>
<keyword evidence="11" id="KW-1185">Reference proteome</keyword>
<comment type="similarity">
    <text evidence="6 7">Belongs to the TRAFAC class myosin-kinesin ATPase superfamily. Kinesin family.</text>
</comment>
<evidence type="ECO:0000256" key="8">
    <source>
        <dbReference type="SAM" id="MobiDB-lite"/>
    </source>
</evidence>
<dbReference type="GO" id="GO:0007018">
    <property type="term" value="P:microtubule-based movement"/>
    <property type="evidence" value="ECO:0007669"/>
    <property type="project" value="InterPro"/>
</dbReference>
<protein>
    <recommendedName>
        <fullName evidence="7">Kinesin-like protein</fullName>
    </recommendedName>
</protein>
<dbReference type="PROSITE" id="PS00411">
    <property type="entry name" value="KINESIN_MOTOR_1"/>
    <property type="match status" value="1"/>
</dbReference>
<keyword evidence="2 6" id="KW-0547">Nucleotide-binding</keyword>
<dbReference type="PROSITE" id="PS50067">
    <property type="entry name" value="KINESIN_MOTOR_2"/>
    <property type="match status" value="1"/>
</dbReference>
<dbReference type="FunFam" id="3.40.850.10:FF:000056">
    <property type="entry name" value="Kinesin-like protein"/>
    <property type="match status" value="1"/>
</dbReference>
<dbReference type="PANTHER" id="PTHR47968:SF13">
    <property type="entry name" value="KINESIN-LIKE PROTEIN KIF19 ISOFORM X1"/>
    <property type="match status" value="1"/>
</dbReference>
<evidence type="ECO:0000259" key="9">
    <source>
        <dbReference type="PROSITE" id="PS50067"/>
    </source>
</evidence>
<keyword evidence="1 7" id="KW-0493">Microtubule</keyword>
<evidence type="ECO:0000256" key="6">
    <source>
        <dbReference type="PROSITE-ProRule" id="PRU00283"/>
    </source>
</evidence>
<dbReference type="GO" id="GO:0008017">
    <property type="term" value="F:microtubule binding"/>
    <property type="evidence" value="ECO:0007669"/>
    <property type="project" value="InterPro"/>
</dbReference>
<feature type="domain" description="Kinesin motor" evidence="9">
    <location>
        <begin position="40"/>
        <end position="372"/>
    </location>
</feature>
<proteinExistence type="inferred from homology"/>
<dbReference type="Gene3D" id="3.40.850.10">
    <property type="entry name" value="Kinesin motor domain"/>
    <property type="match status" value="1"/>
</dbReference>
<dbReference type="SUPFAM" id="SSF52540">
    <property type="entry name" value="P-loop containing nucleoside triphosphate hydrolases"/>
    <property type="match status" value="1"/>
</dbReference>
<dbReference type="GO" id="GO:0005524">
    <property type="term" value="F:ATP binding"/>
    <property type="evidence" value="ECO:0007669"/>
    <property type="project" value="UniProtKB-UniRule"/>
</dbReference>
<dbReference type="InterPro" id="IPR019821">
    <property type="entry name" value="Kinesin_motor_CS"/>
</dbReference>
<evidence type="ECO:0000256" key="5">
    <source>
        <dbReference type="ARBA" id="ARBA00023175"/>
    </source>
</evidence>
<evidence type="ECO:0000256" key="7">
    <source>
        <dbReference type="RuleBase" id="RU000394"/>
    </source>
</evidence>
<dbReference type="EMBL" id="CAJZBQ010000005">
    <property type="protein sequence ID" value="CAG9312138.1"/>
    <property type="molecule type" value="Genomic_DNA"/>
</dbReference>
<evidence type="ECO:0000313" key="11">
    <source>
        <dbReference type="Proteomes" id="UP001162131"/>
    </source>
</evidence>
<dbReference type="InterPro" id="IPR036961">
    <property type="entry name" value="Kinesin_motor_dom_sf"/>
</dbReference>
<dbReference type="GO" id="GO:0005874">
    <property type="term" value="C:microtubule"/>
    <property type="evidence" value="ECO:0007669"/>
    <property type="project" value="UniProtKB-KW"/>
</dbReference>
<dbReference type="Proteomes" id="UP001162131">
    <property type="component" value="Unassembled WGS sequence"/>
</dbReference>
<evidence type="ECO:0000256" key="4">
    <source>
        <dbReference type="ARBA" id="ARBA00023054"/>
    </source>
</evidence>
<dbReference type="InterPro" id="IPR027417">
    <property type="entry name" value="P-loop_NTPase"/>
</dbReference>
<dbReference type="InterPro" id="IPR027640">
    <property type="entry name" value="Kinesin-like_fam"/>
</dbReference>
<dbReference type="AlphaFoldDB" id="A0AAU9I9Z6"/>
<dbReference type="Pfam" id="PF00225">
    <property type="entry name" value="Kinesin"/>
    <property type="match status" value="1"/>
</dbReference>
<keyword evidence="4" id="KW-0175">Coiled coil</keyword>
<feature type="binding site" evidence="6">
    <location>
        <begin position="127"/>
        <end position="134"/>
    </location>
    <ligand>
        <name>ATP</name>
        <dbReference type="ChEBI" id="CHEBI:30616"/>
    </ligand>
</feature>
<dbReference type="PANTHER" id="PTHR47968">
    <property type="entry name" value="CENTROMERE PROTEIN E"/>
    <property type="match status" value="1"/>
</dbReference>
<dbReference type="PRINTS" id="PR00380">
    <property type="entry name" value="KINESINHEAVY"/>
</dbReference>
<dbReference type="InterPro" id="IPR001752">
    <property type="entry name" value="Kinesin_motor_dom"/>
</dbReference>
<gene>
    <name evidence="10" type="ORF">BSTOLATCC_MIC5386</name>
</gene>
<accession>A0AAU9I9Z6</accession>
<evidence type="ECO:0000256" key="3">
    <source>
        <dbReference type="ARBA" id="ARBA00022840"/>
    </source>
</evidence>
<reference evidence="10" key="1">
    <citation type="submission" date="2021-09" db="EMBL/GenBank/DDBJ databases">
        <authorList>
            <consortium name="AG Swart"/>
            <person name="Singh M."/>
            <person name="Singh A."/>
            <person name="Seah K."/>
            <person name="Emmerich C."/>
        </authorList>
    </citation>
    <scope>NUCLEOTIDE SEQUENCE</scope>
    <source>
        <strain evidence="10">ATCC30299</strain>
    </source>
</reference>
<keyword evidence="5 6" id="KW-0505">Motor protein</keyword>
<keyword evidence="3 6" id="KW-0067">ATP-binding</keyword>